<proteinExistence type="predicted"/>
<dbReference type="InterPro" id="IPR017441">
    <property type="entry name" value="Protein_kinase_ATP_BS"/>
</dbReference>
<dbReference type="PROSITE" id="PS00107">
    <property type="entry name" value="PROTEIN_KINASE_ATP"/>
    <property type="match status" value="1"/>
</dbReference>
<dbReference type="GeneID" id="94838814"/>
<dbReference type="Gene3D" id="1.25.40.10">
    <property type="entry name" value="Tetratricopeptide repeat domain"/>
    <property type="match status" value="1"/>
</dbReference>
<dbReference type="OrthoDB" id="4062651at2759"/>
<evidence type="ECO:0000313" key="3">
    <source>
        <dbReference type="EMBL" id="OHT06877.1"/>
    </source>
</evidence>
<protein>
    <recommendedName>
        <fullName evidence="2">Protein kinase domain-containing protein</fullName>
    </recommendedName>
</protein>
<dbReference type="InterPro" id="IPR012677">
    <property type="entry name" value="Nucleotide-bd_a/b_plait_sf"/>
</dbReference>
<evidence type="ECO:0000313" key="4">
    <source>
        <dbReference type="Proteomes" id="UP000179807"/>
    </source>
</evidence>
<dbReference type="GO" id="GO:0004674">
    <property type="term" value="F:protein serine/threonine kinase activity"/>
    <property type="evidence" value="ECO:0007669"/>
    <property type="project" value="TreeGrafter"/>
</dbReference>
<evidence type="ECO:0000256" key="1">
    <source>
        <dbReference type="PROSITE-ProRule" id="PRU10141"/>
    </source>
</evidence>
<dbReference type="CDD" id="cd00590">
    <property type="entry name" value="RRM_SF"/>
    <property type="match status" value="1"/>
</dbReference>
<keyword evidence="4" id="KW-1185">Reference proteome</keyword>
<dbReference type="PANTHER" id="PTHR44329:SF214">
    <property type="entry name" value="PROTEIN KINASE DOMAIN-CONTAINING PROTEIN"/>
    <property type="match status" value="1"/>
</dbReference>
<dbReference type="PROSITE" id="PS50011">
    <property type="entry name" value="PROTEIN_KINASE_DOM"/>
    <property type="match status" value="1"/>
</dbReference>
<dbReference type="Pfam" id="PF00069">
    <property type="entry name" value="Pkinase"/>
    <property type="match status" value="1"/>
</dbReference>
<accession>A0A1J4KBM9</accession>
<comment type="caution">
    <text evidence="3">The sequence shown here is derived from an EMBL/GenBank/DDBJ whole genome shotgun (WGS) entry which is preliminary data.</text>
</comment>
<gene>
    <name evidence="3" type="ORF">TRFO_25063</name>
</gene>
<organism evidence="3 4">
    <name type="scientific">Tritrichomonas foetus</name>
    <dbReference type="NCBI Taxonomy" id="1144522"/>
    <lineage>
        <taxon>Eukaryota</taxon>
        <taxon>Metamonada</taxon>
        <taxon>Parabasalia</taxon>
        <taxon>Tritrichomonadida</taxon>
        <taxon>Tritrichomonadidae</taxon>
        <taxon>Tritrichomonas</taxon>
    </lineage>
</organism>
<dbReference type="PANTHER" id="PTHR44329">
    <property type="entry name" value="SERINE/THREONINE-PROTEIN KINASE TNNI3K-RELATED"/>
    <property type="match status" value="1"/>
</dbReference>
<dbReference type="Gene3D" id="3.30.70.330">
    <property type="match status" value="1"/>
</dbReference>
<keyword evidence="1" id="KW-0067">ATP-binding</keyword>
<dbReference type="EMBL" id="MLAK01000713">
    <property type="protein sequence ID" value="OHT06877.1"/>
    <property type="molecule type" value="Genomic_DNA"/>
</dbReference>
<keyword evidence="1" id="KW-0547">Nucleotide-binding</keyword>
<dbReference type="RefSeq" id="XP_068360013.1">
    <property type="nucleotide sequence ID" value="XM_068504110.1"/>
</dbReference>
<dbReference type="GO" id="GO:0005524">
    <property type="term" value="F:ATP binding"/>
    <property type="evidence" value="ECO:0007669"/>
    <property type="project" value="UniProtKB-UniRule"/>
</dbReference>
<feature type="domain" description="Protein kinase" evidence="2">
    <location>
        <begin position="355"/>
        <end position="627"/>
    </location>
</feature>
<dbReference type="SUPFAM" id="SSF56112">
    <property type="entry name" value="Protein kinase-like (PK-like)"/>
    <property type="match status" value="1"/>
</dbReference>
<dbReference type="InterPro" id="IPR011990">
    <property type="entry name" value="TPR-like_helical_dom_sf"/>
</dbReference>
<dbReference type="Proteomes" id="UP000179807">
    <property type="component" value="Unassembled WGS sequence"/>
</dbReference>
<evidence type="ECO:0000259" key="2">
    <source>
        <dbReference type="PROSITE" id="PS50011"/>
    </source>
</evidence>
<dbReference type="InterPro" id="IPR011009">
    <property type="entry name" value="Kinase-like_dom_sf"/>
</dbReference>
<name>A0A1J4KBM9_9EUKA</name>
<dbReference type="InterPro" id="IPR000719">
    <property type="entry name" value="Prot_kinase_dom"/>
</dbReference>
<dbReference type="SUPFAM" id="SSF81901">
    <property type="entry name" value="HCP-like"/>
    <property type="match status" value="1"/>
</dbReference>
<dbReference type="VEuPathDB" id="TrichDB:TRFO_25063"/>
<dbReference type="Gene3D" id="1.10.510.10">
    <property type="entry name" value="Transferase(Phosphotransferase) domain 1"/>
    <property type="match status" value="1"/>
</dbReference>
<dbReference type="InterPro" id="IPR051681">
    <property type="entry name" value="Ser/Thr_Kinases-Pseudokinases"/>
</dbReference>
<sequence>MGDHFVNLSYRRNTQFIKNSKGDFPCFPSTIKQPYKSLIEECWRINPASRPEVKNILSLLLNKEEYFLSQLNEVANYKLSIANEHDDSEPIIHIESNFIEDITKIPQELRSVISMAEKGNPRCLYKIGKYLIEGKHNFDKDEKNGFYLIKKASNYHDMKAKYYCAKLYHTGTGFVNQNFKTSLELLEEVNCSEEKGNFQELQSLIQSIKDEMEGSNCSISEKYQYVKNRIMVMENLPKRTEEIEIRNTLSDYQIEAIDFITTGATSTGKKAYIIFYDEETLKEAFQNPYKIGKNTIKISLFKNKPCFKFKKSPKNKVKVKSSNLSKTINPKSSSNSSAQIPPEIDVSLITLPDGEKNYPFIGEGSYAVVFRAQYKGKTVAVKVTKDKFNSIEDKQKTLNYFRREVACLRVLNHPAVIKFYGHSYHNDIFGTNRNTLVMEYAPNSTLQNAIKMAQKGRPMKGWSNTKICNIIIGIANGMKTVHSAKILNRDLKPENILLDVNLYPKICDFGVAKTFDPNSDLNMTLLVGSPAYTAPEILDGSSRWYKKEADVYSFGIILYQLIVLESRPFANIRNVYQLSQYLNKNKRLNIPDSVHPFWKEMINNCWSGVISKRPTFSNIYESICNYLQTPENPPLFPDLNMEEVNAYINLLSANENKPTKTMSKSYQAGQLEKI</sequence>
<dbReference type="InterPro" id="IPR035979">
    <property type="entry name" value="RBD_domain_sf"/>
</dbReference>
<dbReference type="SUPFAM" id="SSF54928">
    <property type="entry name" value="RNA-binding domain, RBD"/>
    <property type="match status" value="1"/>
</dbReference>
<dbReference type="AlphaFoldDB" id="A0A1J4KBM9"/>
<reference evidence="3" key="1">
    <citation type="submission" date="2016-10" db="EMBL/GenBank/DDBJ databases">
        <authorList>
            <person name="Benchimol M."/>
            <person name="Almeida L.G."/>
            <person name="Vasconcelos A.T."/>
            <person name="Perreira-Neves A."/>
            <person name="Rosa I.A."/>
            <person name="Tasca T."/>
            <person name="Bogo M.R."/>
            <person name="de Souza W."/>
        </authorList>
    </citation>
    <scope>NUCLEOTIDE SEQUENCE [LARGE SCALE GENOMIC DNA]</scope>
    <source>
        <strain evidence="3">K</strain>
    </source>
</reference>
<feature type="binding site" evidence="1">
    <location>
        <position position="382"/>
    </location>
    <ligand>
        <name>ATP</name>
        <dbReference type="ChEBI" id="CHEBI:30616"/>
    </ligand>
</feature>
<dbReference type="GO" id="GO:0003676">
    <property type="term" value="F:nucleic acid binding"/>
    <property type="evidence" value="ECO:0007669"/>
    <property type="project" value="InterPro"/>
</dbReference>
<dbReference type="SMART" id="SM00220">
    <property type="entry name" value="S_TKc"/>
    <property type="match status" value="1"/>
</dbReference>